<accession>A0A7J4ZUE4</accession>
<dbReference type="AlphaFoldDB" id="A0A7J4ZUE4"/>
<dbReference type="Proteomes" id="UP000420562">
    <property type="component" value="Unassembled WGS sequence"/>
</dbReference>
<evidence type="ECO:0000313" key="2">
    <source>
        <dbReference type="EMBL" id="KAB0667238.1"/>
    </source>
</evidence>
<evidence type="ECO:0000256" key="1">
    <source>
        <dbReference type="SAM" id="Phobius"/>
    </source>
</evidence>
<dbReference type="EMBL" id="VZQZ01000001">
    <property type="protein sequence ID" value="KAB0667238.1"/>
    <property type="molecule type" value="Genomic_DNA"/>
</dbReference>
<keyword evidence="1" id="KW-0472">Membrane</keyword>
<feature type="transmembrane region" description="Helical" evidence="1">
    <location>
        <begin position="50"/>
        <end position="67"/>
    </location>
</feature>
<keyword evidence="1" id="KW-1133">Transmembrane helix</keyword>
<feature type="transmembrane region" description="Helical" evidence="1">
    <location>
        <begin position="7"/>
        <end position="25"/>
    </location>
</feature>
<organism evidence="2 3">
    <name type="scientific">Oryzomonas japonica</name>
    <dbReference type="NCBI Taxonomy" id="2603858"/>
    <lineage>
        <taxon>Bacteria</taxon>
        <taxon>Pseudomonadati</taxon>
        <taxon>Thermodesulfobacteriota</taxon>
        <taxon>Desulfuromonadia</taxon>
        <taxon>Geobacterales</taxon>
        <taxon>Geobacteraceae</taxon>
        <taxon>Oryzomonas</taxon>
    </lineage>
</organism>
<sequence>MKKQELINLAWAIVFILAGILMISLNEGGGAYSYKQHMHVLYPSSSIKEIFGTSCILLGIFFCFLIYRGHQNQKGANKVTGTKL</sequence>
<keyword evidence="3" id="KW-1185">Reference proteome</keyword>
<gene>
    <name evidence="2" type="ORF">F6V25_00625</name>
</gene>
<comment type="caution">
    <text evidence="2">The sequence shown here is derived from an EMBL/GenBank/DDBJ whole genome shotgun (WGS) entry which is preliminary data.</text>
</comment>
<protein>
    <submittedName>
        <fullName evidence="2">Uncharacterized protein</fullName>
    </submittedName>
</protein>
<proteinExistence type="predicted"/>
<name>A0A7J4ZUE4_9BACT</name>
<dbReference type="RefSeq" id="WP_151126219.1">
    <property type="nucleotide sequence ID" value="NZ_VZQZ01000001.1"/>
</dbReference>
<evidence type="ECO:0000313" key="3">
    <source>
        <dbReference type="Proteomes" id="UP000420562"/>
    </source>
</evidence>
<keyword evidence="1" id="KW-0812">Transmembrane</keyword>
<reference evidence="2 3" key="1">
    <citation type="submission" date="2019-09" db="EMBL/GenBank/DDBJ databases">
        <title>Geobacter sp. Red96, a novel strain isolated from paddy soil.</title>
        <authorList>
            <person name="Xu Z."/>
            <person name="Masuda Y."/>
            <person name="Itoh H."/>
            <person name="Senoo K."/>
        </authorList>
    </citation>
    <scope>NUCLEOTIDE SEQUENCE [LARGE SCALE GENOMIC DNA]</scope>
    <source>
        <strain evidence="2 3">Red96</strain>
    </source>
</reference>